<feature type="chain" id="PRO_5011515040" evidence="1">
    <location>
        <begin position="20"/>
        <end position="284"/>
    </location>
</feature>
<feature type="signal peptide" evidence="1">
    <location>
        <begin position="1"/>
        <end position="19"/>
    </location>
</feature>
<evidence type="ECO:0000313" key="2">
    <source>
        <dbReference type="EMBL" id="SFC68746.1"/>
    </source>
</evidence>
<proteinExistence type="predicted"/>
<organism evidence="2 3">
    <name type="scientific">Spirosoma endophyticum</name>
    <dbReference type="NCBI Taxonomy" id="662367"/>
    <lineage>
        <taxon>Bacteria</taxon>
        <taxon>Pseudomonadati</taxon>
        <taxon>Bacteroidota</taxon>
        <taxon>Cytophagia</taxon>
        <taxon>Cytophagales</taxon>
        <taxon>Cytophagaceae</taxon>
        <taxon>Spirosoma</taxon>
    </lineage>
</organism>
<keyword evidence="3" id="KW-1185">Reference proteome</keyword>
<accession>A0A1I1L6U1</accession>
<reference evidence="2 3" key="1">
    <citation type="submission" date="2016-10" db="EMBL/GenBank/DDBJ databases">
        <authorList>
            <person name="de Groot N.N."/>
        </authorList>
    </citation>
    <scope>NUCLEOTIDE SEQUENCE [LARGE SCALE GENOMIC DNA]</scope>
    <source>
        <strain evidence="2 3">DSM 26130</strain>
    </source>
</reference>
<dbReference type="PROSITE" id="PS51257">
    <property type="entry name" value="PROKAR_LIPOPROTEIN"/>
    <property type="match status" value="1"/>
</dbReference>
<dbReference type="STRING" id="662367.SAMN05216167_102153"/>
<protein>
    <submittedName>
        <fullName evidence="2">Uncharacterized protein</fullName>
    </submittedName>
</protein>
<gene>
    <name evidence="2" type="ORF">SAMN05216167_102153</name>
</gene>
<name>A0A1I1L6U1_9BACT</name>
<sequence>MKHILLVIFLILHATYACFSQSDTIYTNTEKIICIVHEITIDSVKFTQLNEALITSIHKNTVQKIISRSGQIQMFSEPPTYNKVIGPDDWENVSMTRAASEVRNFRQVGTVNAEMEGSVSVNPAGALAGAILGSMGIAKKRLFRKLKMQCAMSGGNLIHTTQIDSTGGIYIVLANRTAAMNVSGISYTTMSLNAQEFRAKLKEKTTFTCIEKMEMSSNAFQFTKSQFDSIFKLNFVVFESDLLYANGTLNNVPITQFRVTGFTNEHFILMCKVKSTIYNYRIKF</sequence>
<dbReference type="Proteomes" id="UP000198598">
    <property type="component" value="Unassembled WGS sequence"/>
</dbReference>
<dbReference type="OrthoDB" id="958951at2"/>
<dbReference type="RefSeq" id="WP_093823944.1">
    <property type="nucleotide sequence ID" value="NZ_FOLQ01000002.1"/>
</dbReference>
<dbReference type="EMBL" id="FOLQ01000002">
    <property type="protein sequence ID" value="SFC68746.1"/>
    <property type="molecule type" value="Genomic_DNA"/>
</dbReference>
<evidence type="ECO:0000256" key="1">
    <source>
        <dbReference type="SAM" id="SignalP"/>
    </source>
</evidence>
<dbReference type="AlphaFoldDB" id="A0A1I1L6U1"/>
<evidence type="ECO:0000313" key="3">
    <source>
        <dbReference type="Proteomes" id="UP000198598"/>
    </source>
</evidence>
<keyword evidence="1" id="KW-0732">Signal</keyword>